<sequence length="577" mass="62857">MKQITLLLVTFLLVACSSNPMGTISVRSVNQMGSLESPLVNSHDLINDENTIFKTEDDGSTDGDDVYAIYLTDSYLKYLSDWWGINEVIFVVEFTEAVTGNRESDTTTKILGPYEDLADGIKAPFLNKALYGPKKMESDLLSMNIKVYEYDLDESDQSSAMLEFIASAAESFSLSDPITLGEIKVAKEIANTLLLANENDLVMNLDVDFVAGNANYASSNHSNVLPLKSGQVVIVKQEGCSVATCYDYFSKGGSNLPGLIPDFFMLIPTTLNRAFIDTPDGSSLEEFKDKNLKVTKAGLTEFDDNGASKGLYKDKTWLRLNIVKGGDASQWLARKALYPSAEEIEKLLKNPNSFKRENLENIIQGLSDAQKSIIDATASVKMTSLKSHNGIHFIDQKQPDTSSSLCIKYPDNVDITNVSLIAKNSNLTTQASLLSQAKGASCYQLTPAEGKNAFTSDSKPSSASFLVNYNINGSDKVKSIPISISTQIAESDFSLQCILNDTTTPSNYQIKIADGNNKSKQITSLSMSGHDTLFSMDNNEISLVGVFTATGPQTISINGVLDGQFKKTISCIDEPET</sequence>
<feature type="signal peptide" evidence="1">
    <location>
        <begin position="1"/>
        <end position="22"/>
    </location>
</feature>
<accession>A0A366CXI0</accession>
<evidence type="ECO:0000256" key="1">
    <source>
        <dbReference type="SAM" id="SignalP"/>
    </source>
</evidence>
<gene>
    <name evidence="2" type="ORF">DFP76_10772</name>
</gene>
<dbReference type="EMBL" id="QNRF01000007">
    <property type="protein sequence ID" value="RBO81929.1"/>
    <property type="molecule type" value="Genomic_DNA"/>
</dbReference>
<evidence type="ECO:0000313" key="2">
    <source>
        <dbReference type="EMBL" id="RBO81929.1"/>
    </source>
</evidence>
<keyword evidence="3" id="KW-1185">Reference proteome</keyword>
<organism evidence="2 3">
    <name type="scientific">Marinomonas aquiplantarum</name>
    <dbReference type="NCBI Taxonomy" id="491951"/>
    <lineage>
        <taxon>Bacteria</taxon>
        <taxon>Pseudomonadati</taxon>
        <taxon>Pseudomonadota</taxon>
        <taxon>Gammaproteobacteria</taxon>
        <taxon>Oceanospirillales</taxon>
        <taxon>Oceanospirillaceae</taxon>
        <taxon>Marinomonas</taxon>
    </lineage>
</organism>
<feature type="chain" id="PRO_5016721513" evidence="1">
    <location>
        <begin position="23"/>
        <end position="577"/>
    </location>
</feature>
<dbReference type="PROSITE" id="PS51257">
    <property type="entry name" value="PROKAR_LIPOPROTEIN"/>
    <property type="match status" value="1"/>
</dbReference>
<evidence type="ECO:0000313" key="3">
    <source>
        <dbReference type="Proteomes" id="UP000252086"/>
    </source>
</evidence>
<dbReference type="Proteomes" id="UP000252086">
    <property type="component" value="Unassembled WGS sequence"/>
</dbReference>
<proteinExistence type="predicted"/>
<comment type="caution">
    <text evidence="2">The sequence shown here is derived from an EMBL/GenBank/DDBJ whole genome shotgun (WGS) entry which is preliminary data.</text>
</comment>
<name>A0A366CXI0_9GAMM</name>
<reference evidence="2 3" key="1">
    <citation type="submission" date="2018-06" db="EMBL/GenBank/DDBJ databases">
        <title>Genomic Encyclopedia of Type Strains, Phase III (KMG-III): the genomes of soil and plant-associated and newly described type strains.</title>
        <authorList>
            <person name="Whitman W."/>
        </authorList>
    </citation>
    <scope>NUCLEOTIDE SEQUENCE [LARGE SCALE GENOMIC DNA]</scope>
    <source>
        <strain evidence="2 3">CECT 7732</strain>
    </source>
</reference>
<protein>
    <submittedName>
        <fullName evidence="2">Uncharacterized protein</fullName>
    </submittedName>
</protein>
<dbReference type="AlphaFoldDB" id="A0A366CXI0"/>
<keyword evidence="1" id="KW-0732">Signal</keyword>